<proteinExistence type="predicted"/>
<protein>
    <submittedName>
        <fullName evidence="1">Uncharacterized protein</fullName>
    </submittedName>
</protein>
<dbReference type="AlphaFoldDB" id="A0A1X6N2Q8"/>
<evidence type="ECO:0000313" key="1">
    <source>
        <dbReference type="EMBL" id="OSX62917.1"/>
    </source>
</evidence>
<name>A0A1X6N2Q8_9APHY</name>
<dbReference type="EMBL" id="KZ110596">
    <property type="protein sequence ID" value="OSX62917.1"/>
    <property type="molecule type" value="Genomic_DNA"/>
</dbReference>
<sequence>MTIPHIPNRLGTQLAFRASDHKASSMYCDVQELATEEPLVVRPRAYPDDDILMPRCLDGSASTYRGVARSEPVRESSLY</sequence>
<dbReference type="GeneID" id="36322547"/>
<reference evidence="1 2" key="1">
    <citation type="submission" date="2017-04" db="EMBL/GenBank/DDBJ databases">
        <title>Genome Sequence of the Model Brown-Rot Fungus Postia placenta SB12.</title>
        <authorList>
            <consortium name="DOE Joint Genome Institute"/>
            <person name="Gaskell J."/>
            <person name="Kersten P."/>
            <person name="Larrondo L.F."/>
            <person name="Canessa P."/>
            <person name="Martinez D."/>
            <person name="Hibbett D."/>
            <person name="Schmoll M."/>
            <person name="Kubicek C.P."/>
            <person name="Martinez A.T."/>
            <person name="Yadav J."/>
            <person name="Master E."/>
            <person name="Magnuson J.K."/>
            <person name="James T."/>
            <person name="Yaver D."/>
            <person name="Berka R."/>
            <person name="Labutti K."/>
            <person name="Lipzen A."/>
            <person name="Aerts A."/>
            <person name="Barry K."/>
            <person name="Henrissat B."/>
            <person name="Blanchette R."/>
            <person name="Grigoriev I."/>
            <person name="Cullen D."/>
        </authorList>
    </citation>
    <scope>NUCLEOTIDE SEQUENCE [LARGE SCALE GENOMIC DNA]</scope>
    <source>
        <strain evidence="1 2">MAD-698-R-SB12</strain>
    </source>
</reference>
<organism evidence="1 2">
    <name type="scientific">Postia placenta MAD-698-R-SB12</name>
    <dbReference type="NCBI Taxonomy" id="670580"/>
    <lineage>
        <taxon>Eukaryota</taxon>
        <taxon>Fungi</taxon>
        <taxon>Dikarya</taxon>
        <taxon>Basidiomycota</taxon>
        <taxon>Agaricomycotina</taxon>
        <taxon>Agaricomycetes</taxon>
        <taxon>Polyporales</taxon>
        <taxon>Adustoporiaceae</taxon>
        <taxon>Rhodonia</taxon>
    </lineage>
</organism>
<dbReference type="Proteomes" id="UP000194127">
    <property type="component" value="Unassembled WGS sequence"/>
</dbReference>
<accession>A0A1X6N2Q8</accession>
<gene>
    <name evidence="1" type="ORF">POSPLADRAFT_1039791</name>
</gene>
<dbReference type="RefSeq" id="XP_024339711.1">
    <property type="nucleotide sequence ID" value="XM_024477597.1"/>
</dbReference>
<evidence type="ECO:0000313" key="2">
    <source>
        <dbReference type="Proteomes" id="UP000194127"/>
    </source>
</evidence>
<keyword evidence="2" id="KW-1185">Reference proteome</keyword>